<dbReference type="RefSeq" id="WP_202989109.1">
    <property type="nucleotide sequence ID" value="NZ_JAENHO010000001.1"/>
</dbReference>
<dbReference type="InterPro" id="IPR000182">
    <property type="entry name" value="GNAT_dom"/>
</dbReference>
<evidence type="ECO:0000313" key="4">
    <source>
        <dbReference type="EMBL" id="MBL7252751.1"/>
    </source>
</evidence>
<comment type="caution">
    <text evidence="4">The sequence shown here is derived from an EMBL/GenBank/DDBJ whole genome shotgun (WGS) entry which is preliminary data.</text>
</comment>
<feature type="domain" description="N-acetyltransferase" evidence="3">
    <location>
        <begin position="3"/>
        <end position="146"/>
    </location>
</feature>
<dbReference type="Gene3D" id="3.40.630.30">
    <property type="match status" value="1"/>
</dbReference>
<dbReference type="CDD" id="cd04301">
    <property type="entry name" value="NAT_SF"/>
    <property type="match status" value="1"/>
</dbReference>
<proteinExistence type="predicted"/>
<gene>
    <name evidence="4" type="ORF">JKJ07_00330</name>
</gene>
<dbReference type="EMBL" id="JAENHO010000001">
    <property type="protein sequence ID" value="MBL7252751.1"/>
    <property type="molecule type" value="Genomic_DNA"/>
</dbReference>
<evidence type="ECO:0000256" key="2">
    <source>
        <dbReference type="ARBA" id="ARBA00023315"/>
    </source>
</evidence>
<dbReference type="InterPro" id="IPR016181">
    <property type="entry name" value="Acyl_CoA_acyltransferase"/>
</dbReference>
<evidence type="ECO:0000256" key="1">
    <source>
        <dbReference type="ARBA" id="ARBA00022679"/>
    </source>
</evidence>
<dbReference type="Pfam" id="PF00583">
    <property type="entry name" value="Acetyltransf_1"/>
    <property type="match status" value="1"/>
</dbReference>
<accession>A0ABS1VH40</accession>
<name>A0ABS1VH40_9ACTN</name>
<dbReference type="Proteomes" id="UP000598996">
    <property type="component" value="Unassembled WGS sequence"/>
</dbReference>
<keyword evidence="1" id="KW-0808">Transferase</keyword>
<keyword evidence="5" id="KW-1185">Reference proteome</keyword>
<reference evidence="4 5" key="1">
    <citation type="submission" date="2021-01" db="EMBL/GenBank/DDBJ databases">
        <title>Actinoplanes sp. nov. LDG1-01 isolated from lichen.</title>
        <authorList>
            <person name="Saeng-In P."/>
            <person name="Phongsopitanun W."/>
            <person name="Kanchanasin P."/>
            <person name="Yuki M."/>
            <person name="Kudo T."/>
            <person name="Ohkuma M."/>
            <person name="Tanasupawat S."/>
        </authorList>
    </citation>
    <scope>NUCLEOTIDE SEQUENCE [LARGE SCALE GENOMIC DNA]</scope>
    <source>
        <strain evidence="4 5">LDG1-01</strain>
    </source>
</reference>
<dbReference type="PANTHER" id="PTHR43877">
    <property type="entry name" value="AMINOALKYLPHOSPHONATE N-ACETYLTRANSFERASE-RELATED-RELATED"/>
    <property type="match status" value="1"/>
</dbReference>
<keyword evidence="2" id="KW-0012">Acyltransferase</keyword>
<evidence type="ECO:0000259" key="3">
    <source>
        <dbReference type="PROSITE" id="PS51186"/>
    </source>
</evidence>
<organism evidence="4 5">
    <name type="scientific">Paractinoplanes lichenicola</name>
    <dbReference type="NCBI Taxonomy" id="2802976"/>
    <lineage>
        <taxon>Bacteria</taxon>
        <taxon>Bacillati</taxon>
        <taxon>Actinomycetota</taxon>
        <taxon>Actinomycetes</taxon>
        <taxon>Micromonosporales</taxon>
        <taxon>Micromonosporaceae</taxon>
        <taxon>Paractinoplanes</taxon>
    </lineage>
</organism>
<dbReference type="PROSITE" id="PS51186">
    <property type="entry name" value="GNAT"/>
    <property type="match status" value="1"/>
</dbReference>
<protein>
    <submittedName>
        <fullName evidence="4">GNAT family N-acetyltransferase</fullName>
    </submittedName>
</protein>
<evidence type="ECO:0000313" key="5">
    <source>
        <dbReference type="Proteomes" id="UP000598996"/>
    </source>
</evidence>
<sequence>MDTDWQCLPVAADDSLVALLHDAEEDDERIRAALRDPACQGYLAREGDEPVGAAVMRWTDPPELLYLAVAATARRQGHGRRIVAALQAELPRHGTTMLVGTANCALDNIAFYQRCGFRMHSVKRDYFDYIDPPLTENGIPMLDMIVFSYTS</sequence>
<dbReference type="InterPro" id="IPR050832">
    <property type="entry name" value="Bact_Acetyltransf"/>
</dbReference>
<dbReference type="SUPFAM" id="SSF55729">
    <property type="entry name" value="Acyl-CoA N-acyltransferases (Nat)"/>
    <property type="match status" value="1"/>
</dbReference>